<accession>A0A2R8BPV7</accession>
<evidence type="ECO:0000256" key="2">
    <source>
        <dbReference type="ARBA" id="ARBA00022642"/>
    </source>
</evidence>
<comment type="pathway">
    <text evidence="6">Cofactor biosynthesis; NAD(+) biosynthesis; iminoaspartate from L-aspartate (dehydrogenase route): step 1/1.</text>
</comment>
<dbReference type="EC" id="1.4.1.21" evidence="6"/>
<keyword evidence="4 6" id="KW-0560">Oxidoreductase</keyword>
<sequence length="272" mass="27861">MFLGLIGYGGIAKGLLDLVSRTGVREVTVLVRPSTDVAALAETANKGSDIPVRFVTALDAFAAAKPSLVVECAGHGAVGSHVPDLLRQGLDVVIASIGALADEDLHQKIIKAAQTGKSRFILPSGAIGGLDILRTAAQSGKVDVAYCGIKPALAWTGTPAGDVLDLAALTTATPIFSGSGREAAIAYPKNANVVAALALAGAGFDDMTVELIADPDATSNQHSYTAVSPVCRFSMSIGSVPSAGNVKTSMTTILSILHEITEFETRLAYSSL</sequence>
<dbReference type="SUPFAM" id="SSF55347">
    <property type="entry name" value="Glyceraldehyde-3-phosphate dehydrogenase-like, C-terminal domain"/>
    <property type="match status" value="1"/>
</dbReference>
<proteinExistence type="inferred from homology"/>
<evidence type="ECO:0000256" key="5">
    <source>
        <dbReference type="ARBA" id="ARBA00023027"/>
    </source>
</evidence>
<dbReference type="GO" id="GO:0009435">
    <property type="term" value="P:NAD+ biosynthetic process"/>
    <property type="evidence" value="ECO:0007669"/>
    <property type="project" value="UniProtKB-UniRule"/>
</dbReference>
<dbReference type="InterPro" id="IPR002811">
    <property type="entry name" value="Asp_DH"/>
</dbReference>
<organism evidence="9 10">
    <name type="scientific">Ascidiaceihabitans donghaensis</name>
    <dbReference type="NCBI Taxonomy" id="1510460"/>
    <lineage>
        <taxon>Bacteria</taxon>
        <taxon>Pseudomonadati</taxon>
        <taxon>Pseudomonadota</taxon>
        <taxon>Alphaproteobacteria</taxon>
        <taxon>Rhodobacterales</taxon>
        <taxon>Paracoccaceae</taxon>
        <taxon>Ascidiaceihabitans</taxon>
    </lineage>
</organism>
<evidence type="ECO:0000313" key="10">
    <source>
        <dbReference type="Proteomes" id="UP000244880"/>
    </source>
</evidence>
<dbReference type="InterPro" id="IPR036291">
    <property type="entry name" value="NAD(P)-bd_dom_sf"/>
</dbReference>
<dbReference type="InterPro" id="IPR020626">
    <property type="entry name" value="Asp_DH_prok"/>
</dbReference>
<keyword evidence="3 6" id="KW-0521">NADP</keyword>
<dbReference type="UniPathway" id="UPA00253">
    <property type="reaction ID" value="UER00456"/>
</dbReference>
<dbReference type="AlphaFoldDB" id="A0A2R8BPV7"/>
<dbReference type="GO" id="GO:0050661">
    <property type="term" value="F:NADP binding"/>
    <property type="evidence" value="ECO:0007669"/>
    <property type="project" value="UniProtKB-UniRule"/>
</dbReference>
<dbReference type="Proteomes" id="UP000244880">
    <property type="component" value="Unassembled WGS sequence"/>
</dbReference>
<dbReference type="InterPro" id="IPR005106">
    <property type="entry name" value="Asp/hSer_DH_NAD-bd"/>
</dbReference>
<evidence type="ECO:0000256" key="6">
    <source>
        <dbReference type="HAMAP-Rule" id="MF_01265"/>
    </source>
</evidence>
<feature type="active site" evidence="6">
    <location>
        <position position="222"/>
    </location>
</feature>
<dbReference type="SUPFAM" id="SSF51735">
    <property type="entry name" value="NAD(P)-binding Rossmann-fold domains"/>
    <property type="match status" value="1"/>
</dbReference>
<dbReference type="Pfam" id="PF03447">
    <property type="entry name" value="NAD_binding_3"/>
    <property type="match status" value="1"/>
</dbReference>
<dbReference type="EMBL" id="OMOR01000003">
    <property type="protein sequence ID" value="SPH27541.1"/>
    <property type="molecule type" value="Genomic_DNA"/>
</dbReference>
<dbReference type="PIRSF" id="PIRSF005227">
    <property type="entry name" value="Asp_dh_NAD_syn"/>
    <property type="match status" value="1"/>
</dbReference>
<keyword evidence="2 6" id="KW-0662">Pyridine nucleotide biosynthesis</keyword>
<evidence type="ECO:0000259" key="8">
    <source>
        <dbReference type="Pfam" id="PF03447"/>
    </source>
</evidence>
<comment type="function">
    <text evidence="6">Specifically catalyzes the NAD or NADP-dependent dehydrogenation of L-aspartate to iminoaspartate.</text>
</comment>
<dbReference type="OrthoDB" id="8456681at2"/>
<evidence type="ECO:0000256" key="3">
    <source>
        <dbReference type="ARBA" id="ARBA00022857"/>
    </source>
</evidence>
<dbReference type="InterPro" id="IPR011182">
    <property type="entry name" value="L-Asp_DH"/>
</dbReference>
<dbReference type="PANTHER" id="PTHR31873">
    <property type="entry name" value="L-ASPARTATE DEHYDROGENASE-RELATED"/>
    <property type="match status" value="1"/>
</dbReference>
<feature type="binding site" evidence="6">
    <location>
        <position position="192"/>
    </location>
    <ligand>
        <name>NAD(+)</name>
        <dbReference type="ChEBI" id="CHEBI:57540"/>
    </ligand>
</feature>
<comment type="catalytic activity">
    <reaction evidence="6">
        <text>L-aspartate + NADP(+) + H2O = oxaloacetate + NH4(+) + NADPH + H(+)</text>
        <dbReference type="Rhea" id="RHEA:11784"/>
        <dbReference type="ChEBI" id="CHEBI:15377"/>
        <dbReference type="ChEBI" id="CHEBI:15378"/>
        <dbReference type="ChEBI" id="CHEBI:16452"/>
        <dbReference type="ChEBI" id="CHEBI:28938"/>
        <dbReference type="ChEBI" id="CHEBI:29991"/>
        <dbReference type="ChEBI" id="CHEBI:57783"/>
        <dbReference type="ChEBI" id="CHEBI:58349"/>
        <dbReference type="EC" id="1.4.1.21"/>
    </reaction>
</comment>
<evidence type="ECO:0000256" key="4">
    <source>
        <dbReference type="ARBA" id="ARBA00023002"/>
    </source>
</evidence>
<name>A0A2R8BPV7_9RHOB</name>
<protein>
    <recommendedName>
        <fullName evidence="6">L-aspartate dehydrogenase</fullName>
        <ecNumber evidence="6">1.4.1.21</ecNumber>
    </recommendedName>
</protein>
<reference evidence="9 10" key="1">
    <citation type="submission" date="2018-03" db="EMBL/GenBank/DDBJ databases">
        <authorList>
            <person name="Keele B.F."/>
        </authorList>
    </citation>
    <scope>NUCLEOTIDE SEQUENCE [LARGE SCALE GENOMIC DNA]</scope>
    <source>
        <strain evidence="9 10">CECT 8599</strain>
    </source>
</reference>
<keyword evidence="10" id="KW-1185">Reference proteome</keyword>
<evidence type="ECO:0000259" key="7">
    <source>
        <dbReference type="Pfam" id="PF01958"/>
    </source>
</evidence>
<keyword evidence="5 6" id="KW-0520">NAD</keyword>
<dbReference type="PANTHER" id="PTHR31873:SF6">
    <property type="entry name" value="ASPARTATE DEHYDROGENASE DOMAIN-CONTAINING PROTEIN"/>
    <property type="match status" value="1"/>
</dbReference>
<evidence type="ECO:0000256" key="1">
    <source>
        <dbReference type="ARBA" id="ARBA00008331"/>
    </source>
</evidence>
<dbReference type="Gene3D" id="3.30.360.10">
    <property type="entry name" value="Dihydrodipicolinate Reductase, domain 2"/>
    <property type="match status" value="1"/>
</dbReference>
<feature type="domain" description="Aspartate/homoserine dehydrogenase NAD-binding" evidence="8">
    <location>
        <begin position="7"/>
        <end position="123"/>
    </location>
</feature>
<dbReference type="NCBIfam" id="NF009828">
    <property type="entry name" value="PRK13303.1-3"/>
    <property type="match status" value="1"/>
</dbReference>
<dbReference type="RefSeq" id="WP_108830482.1">
    <property type="nucleotide sequence ID" value="NZ_OMOR01000003.1"/>
</dbReference>
<dbReference type="GO" id="GO:0033735">
    <property type="term" value="F:aspartate dehydrogenase [NAD(P)+] activity"/>
    <property type="evidence" value="ECO:0007669"/>
    <property type="project" value="UniProtKB-EC"/>
</dbReference>
<feature type="binding site" evidence="6">
    <location>
        <position position="126"/>
    </location>
    <ligand>
        <name>NAD(+)</name>
        <dbReference type="ChEBI" id="CHEBI:57540"/>
    </ligand>
</feature>
<comment type="miscellaneous">
    <text evidence="6">The iminoaspartate product is unstable in aqueous solution and can decompose to oxaloacetate and ammonia.</text>
</comment>
<comment type="similarity">
    <text evidence="1 6">Belongs to the L-aspartate dehydrogenase family.</text>
</comment>
<dbReference type="Pfam" id="PF01958">
    <property type="entry name" value="Asp_DH_C"/>
    <property type="match status" value="1"/>
</dbReference>
<dbReference type="GO" id="GO:0016639">
    <property type="term" value="F:oxidoreductase activity, acting on the CH-NH2 group of donors, NAD or NADP as acceptor"/>
    <property type="evidence" value="ECO:0007669"/>
    <property type="project" value="UniProtKB-UniRule"/>
</dbReference>
<dbReference type="GO" id="GO:0051287">
    <property type="term" value="F:NAD binding"/>
    <property type="evidence" value="ECO:0007669"/>
    <property type="project" value="UniProtKB-UniRule"/>
</dbReference>
<dbReference type="Gene3D" id="3.40.50.720">
    <property type="entry name" value="NAD(P)-binding Rossmann-like Domain"/>
    <property type="match status" value="1"/>
</dbReference>
<comment type="catalytic activity">
    <reaction evidence="6">
        <text>L-aspartate + NAD(+) + H2O = oxaloacetate + NH4(+) + NADH + H(+)</text>
        <dbReference type="Rhea" id="RHEA:11788"/>
        <dbReference type="ChEBI" id="CHEBI:15377"/>
        <dbReference type="ChEBI" id="CHEBI:15378"/>
        <dbReference type="ChEBI" id="CHEBI:16452"/>
        <dbReference type="ChEBI" id="CHEBI:28938"/>
        <dbReference type="ChEBI" id="CHEBI:29991"/>
        <dbReference type="ChEBI" id="CHEBI:57540"/>
        <dbReference type="ChEBI" id="CHEBI:57945"/>
        <dbReference type="EC" id="1.4.1.21"/>
    </reaction>
</comment>
<gene>
    <name evidence="6 9" type="primary">nadX</name>
    <name evidence="9" type="ORF">ASD8599_04007</name>
</gene>
<feature type="domain" description="Aspartate dehydrogenase" evidence="7">
    <location>
        <begin position="170"/>
        <end position="256"/>
    </location>
</feature>
<dbReference type="HAMAP" id="MF_01265">
    <property type="entry name" value="NadX"/>
    <property type="match status" value="1"/>
</dbReference>
<evidence type="ECO:0000313" key="9">
    <source>
        <dbReference type="EMBL" id="SPH27541.1"/>
    </source>
</evidence>